<gene>
    <name evidence="4" type="ORF">MSPICULIGERA_LOCUS22996</name>
</gene>
<feature type="domain" description="EGF-like" evidence="3">
    <location>
        <begin position="117"/>
        <end position="128"/>
    </location>
</feature>
<organism evidence="4 5">
    <name type="scientific">Mesorhabditis spiculigera</name>
    <dbReference type="NCBI Taxonomy" id="96644"/>
    <lineage>
        <taxon>Eukaryota</taxon>
        <taxon>Metazoa</taxon>
        <taxon>Ecdysozoa</taxon>
        <taxon>Nematoda</taxon>
        <taxon>Chromadorea</taxon>
        <taxon>Rhabditida</taxon>
        <taxon>Rhabditina</taxon>
        <taxon>Rhabditomorpha</taxon>
        <taxon>Rhabditoidea</taxon>
        <taxon>Rhabditidae</taxon>
        <taxon>Mesorhabditinae</taxon>
        <taxon>Mesorhabditis</taxon>
    </lineage>
</organism>
<evidence type="ECO:0000259" key="3">
    <source>
        <dbReference type="PROSITE" id="PS00022"/>
    </source>
</evidence>
<dbReference type="PROSITE" id="PS00022">
    <property type="entry name" value="EGF_1"/>
    <property type="match status" value="1"/>
</dbReference>
<accession>A0AA36GH31</accession>
<feature type="non-terminal residue" evidence="4">
    <location>
        <position position="385"/>
    </location>
</feature>
<evidence type="ECO:0000256" key="1">
    <source>
        <dbReference type="SAM" id="MobiDB-lite"/>
    </source>
</evidence>
<proteinExistence type="predicted"/>
<evidence type="ECO:0000313" key="5">
    <source>
        <dbReference type="Proteomes" id="UP001177023"/>
    </source>
</evidence>
<comment type="caution">
    <text evidence="4">The sequence shown here is derived from an EMBL/GenBank/DDBJ whole genome shotgun (WGS) entry which is preliminary data.</text>
</comment>
<dbReference type="Proteomes" id="UP001177023">
    <property type="component" value="Unassembled WGS sequence"/>
</dbReference>
<dbReference type="InterPro" id="IPR000742">
    <property type="entry name" value="EGF"/>
</dbReference>
<keyword evidence="2" id="KW-0812">Transmembrane</keyword>
<dbReference type="EMBL" id="CATQJA010002702">
    <property type="protein sequence ID" value="CAJ0584961.1"/>
    <property type="molecule type" value="Genomic_DNA"/>
</dbReference>
<keyword evidence="2" id="KW-1133">Transmembrane helix</keyword>
<protein>
    <recommendedName>
        <fullName evidence="3">EGF-like domain-containing protein</fullName>
    </recommendedName>
</protein>
<feature type="transmembrane region" description="Helical" evidence="2">
    <location>
        <begin position="6"/>
        <end position="26"/>
    </location>
</feature>
<evidence type="ECO:0000313" key="4">
    <source>
        <dbReference type="EMBL" id="CAJ0584961.1"/>
    </source>
</evidence>
<evidence type="ECO:0000256" key="2">
    <source>
        <dbReference type="SAM" id="Phobius"/>
    </source>
</evidence>
<feature type="compositionally biased region" description="Polar residues" evidence="1">
    <location>
        <begin position="373"/>
        <end position="385"/>
    </location>
</feature>
<name>A0AA36GH31_9BILA</name>
<feature type="region of interest" description="Disordered" evidence="1">
    <location>
        <begin position="362"/>
        <end position="385"/>
    </location>
</feature>
<dbReference type="AlphaFoldDB" id="A0AA36GH31"/>
<keyword evidence="2" id="KW-0472">Membrane</keyword>
<reference evidence="4" key="1">
    <citation type="submission" date="2023-06" db="EMBL/GenBank/DDBJ databases">
        <authorList>
            <person name="Delattre M."/>
        </authorList>
    </citation>
    <scope>NUCLEOTIDE SEQUENCE</scope>
    <source>
        <strain evidence="4">AF72</strain>
    </source>
</reference>
<sequence length="385" mass="42261">MSSGKVWVGPLLLILLIALIYIFSLLPHSHHKDVYGTGLDFNTADETGPYPIGNQRMADELVKTWIVQDCSYHGYLREADGKIGCACLHQGREPLFEGPRCEFRKCINNGTLVDGKCECVGQYMGENCELTCHGEVERNGTRGATCDCPPLRLGKYCDQFCDPTIAQWDNVMGRCICKNTGDEARAIPHTHRIDCPALIERRPKGMVNSRLTLSGLSFCLITIGLLCITARRRRLTASSIPASDETWYRFFQPQAAGRRCRHDFVCGGAWVPRDRALLVGTPARAPTQARIARNNRSLTPPPSYCSVELVDGSAGAPPSYEEAVHRSLAESVIDDDVEVVDEDKEPQTPQGAPVAVIVAQIDEEAPPLPAGSTDENANISTEPNH</sequence>
<keyword evidence="5" id="KW-1185">Reference proteome</keyword>
<feature type="transmembrane region" description="Helical" evidence="2">
    <location>
        <begin position="211"/>
        <end position="231"/>
    </location>
</feature>